<dbReference type="Pfam" id="PF01395">
    <property type="entry name" value="PBP_GOBP"/>
    <property type="match status" value="1"/>
</dbReference>
<feature type="signal peptide" evidence="7">
    <location>
        <begin position="1"/>
        <end position="19"/>
    </location>
</feature>
<comment type="function">
    <text evidence="6">May be a carrier protein for lipids.</text>
</comment>
<protein>
    <submittedName>
        <fullName evidence="8">Uncharacterized protein</fullName>
    </submittedName>
</protein>
<evidence type="ECO:0000256" key="4">
    <source>
        <dbReference type="ARBA" id="ARBA00022729"/>
    </source>
</evidence>
<dbReference type="PANTHER" id="PTHR11857:SF43">
    <property type="entry name" value="GEO07291P1-RELATED"/>
    <property type="match status" value="1"/>
</dbReference>
<evidence type="ECO:0000256" key="7">
    <source>
        <dbReference type="SAM" id="SignalP"/>
    </source>
</evidence>
<feature type="chain" id="PRO_5041218135" evidence="7">
    <location>
        <begin position="20"/>
        <end position="151"/>
    </location>
</feature>
<keyword evidence="4 7" id="KW-0732">Signal</keyword>
<dbReference type="SUPFAM" id="SSF47565">
    <property type="entry name" value="Insect pheromone/odorant-binding proteins"/>
    <property type="match status" value="1"/>
</dbReference>
<evidence type="ECO:0000256" key="1">
    <source>
        <dbReference type="ARBA" id="ARBA00004613"/>
    </source>
</evidence>
<dbReference type="AlphaFoldDB" id="A0AA38I1R0"/>
<evidence type="ECO:0000256" key="5">
    <source>
        <dbReference type="ARBA" id="ARBA00023180"/>
    </source>
</evidence>
<dbReference type="Proteomes" id="UP001168821">
    <property type="component" value="Unassembled WGS sequence"/>
</dbReference>
<evidence type="ECO:0000256" key="2">
    <source>
        <dbReference type="ARBA" id="ARBA00008098"/>
    </source>
</evidence>
<name>A0AA38I1R0_9CUCU</name>
<keyword evidence="3" id="KW-0964">Secreted</keyword>
<organism evidence="8 9">
    <name type="scientific">Zophobas morio</name>
    <dbReference type="NCBI Taxonomy" id="2755281"/>
    <lineage>
        <taxon>Eukaryota</taxon>
        <taxon>Metazoa</taxon>
        <taxon>Ecdysozoa</taxon>
        <taxon>Arthropoda</taxon>
        <taxon>Hexapoda</taxon>
        <taxon>Insecta</taxon>
        <taxon>Pterygota</taxon>
        <taxon>Neoptera</taxon>
        <taxon>Endopterygota</taxon>
        <taxon>Coleoptera</taxon>
        <taxon>Polyphaga</taxon>
        <taxon>Cucujiformia</taxon>
        <taxon>Tenebrionidae</taxon>
        <taxon>Zophobas</taxon>
    </lineage>
</organism>
<dbReference type="SMART" id="SM00708">
    <property type="entry name" value="PhBP"/>
    <property type="match status" value="1"/>
</dbReference>
<accession>A0AA38I1R0</accession>
<evidence type="ECO:0000256" key="3">
    <source>
        <dbReference type="ARBA" id="ARBA00022525"/>
    </source>
</evidence>
<reference evidence="8" key="1">
    <citation type="journal article" date="2023" name="G3 (Bethesda)">
        <title>Whole genome assemblies of Zophobas morio and Tenebrio molitor.</title>
        <authorList>
            <person name="Kaur S."/>
            <person name="Stinson S.A."/>
            <person name="diCenzo G.C."/>
        </authorList>
    </citation>
    <scope>NUCLEOTIDE SEQUENCE</scope>
    <source>
        <strain evidence="8">QUZm001</strain>
    </source>
</reference>
<dbReference type="Gene3D" id="1.10.238.20">
    <property type="entry name" value="Pheromone/general odorant binding protein domain"/>
    <property type="match status" value="1"/>
</dbReference>
<comment type="similarity">
    <text evidence="2">Belongs to the PBP/GOBP family.</text>
</comment>
<gene>
    <name evidence="8" type="ORF">Zmor_019906</name>
</gene>
<dbReference type="GO" id="GO:0005615">
    <property type="term" value="C:extracellular space"/>
    <property type="evidence" value="ECO:0007669"/>
    <property type="project" value="TreeGrafter"/>
</dbReference>
<dbReference type="PANTHER" id="PTHR11857">
    <property type="entry name" value="ODORANT BINDING PROTEIN-RELATED"/>
    <property type="match status" value="1"/>
</dbReference>
<proteinExistence type="inferred from homology"/>
<keyword evidence="5" id="KW-0325">Glycoprotein</keyword>
<evidence type="ECO:0000313" key="9">
    <source>
        <dbReference type="Proteomes" id="UP001168821"/>
    </source>
</evidence>
<dbReference type="FunFam" id="1.10.238.20:FF:000001">
    <property type="entry name" value="General odorant-binding protein lush"/>
    <property type="match status" value="1"/>
</dbReference>
<dbReference type="GO" id="GO:0007608">
    <property type="term" value="P:sensory perception of smell"/>
    <property type="evidence" value="ECO:0007669"/>
    <property type="project" value="TreeGrafter"/>
</dbReference>
<dbReference type="EMBL" id="JALNTZ010000006">
    <property type="protein sequence ID" value="KAJ3648070.1"/>
    <property type="molecule type" value="Genomic_DNA"/>
</dbReference>
<keyword evidence="9" id="KW-1185">Reference proteome</keyword>
<comment type="caution">
    <text evidence="8">The sequence shown here is derived from an EMBL/GenBank/DDBJ whole genome shotgun (WGS) entry which is preliminary data.</text>
</comment>
<evidence type="ECO:0000256" key="6">
    <source>
        <dbReference type="ARBA" id="ARBA00056866"/>
    </source>
</evidence>
<dbReference type="InterPro" id="IPR036728">
    <property type="entry name" value="PBP_GOBP_sf"/>
</dbReference>
<dbReference type="CDD" id="cd23992">
    <property type="entry name" value="PBP_GOBP"/>
    <property type="match status" value="1"/>
</dbReference>
<comment type="subcellular location">
    <subcellularLocation>
        <location evidence="1">Secreted</location>
    </subcellularLocation>
</comment>
<evidence type="ECO:0000313" key="8">
    <source>
        <dbReference type="EMBL" id="KAJ3648070.1"/>
    </source>
</evidence>
<dbReference type="GO" id="GO:0005549">
    <property type="term" value="F:odorant binding"/>
    <property type="evidence" value="ECO:0007669"/>
    <property type="project" value="InterPro"/>
</dbReference>
<dbReference type="InterPro" id="IPR006170">
    <property type="entry name" value="PBP/GOBP"/>
</dbReference>
<sequence length="151" mass="16355">MKLFVCVAFTLIVAAQVSTSTLNSISASSKQPLQALTDEQKKKLDEVSKECKTESGVAQDLIDKARNGELVDDPKLKSQMLCVAKKANLATAAGEINLDVLKTKLKKVAADDAEVDKLVQKCAVKKDSPEETAFEAFKCLHKEKPAFSVVD</sequence>